<dbReference type="InterPro" id="IPR000891">
    <property type="entry name" value="PYR_CT"/>
</dbReference>
<comment type="catalytic activity">
    <reaction evidence="6">
        <text>(3S)-3-hydroxy-3-methylglutaryl-CoA = acetoacetate + acetyl-CoA</text>
        <dbReference type="Rhea" id="RHEA:24404"/>
        <dbReference type="ChEBI" id="CHEBI:13705"/>
        <dbReference type="ChEBI" id="CHEBI:43074"/>
        <dbReference type="ChEBI" id="CHEBI:57288"/>
        <dbReference type="EC" id="4.1.3.4"/>
    </reaction>
</comment>
<dbReference type="AlphaFoldDB" id="A0A146KRC5"/>
<protein>
    <recommendedName>
        <fullName evidence="3">hydroxymethylglutaryl-CoA lyase</fullName>
        <ecNumber evidence="3">4.1.3.4</ecNumber>
    </recommendedName>
</protein>
<dbReference type="PANTHER" id="PTHR42738">
    <property type="entry name" value="HYDROXYMETHYLGLUTARYL-COA LYASE"/>
    <property type="match status" value="1"/>
</dbReference>
<evidence type="ECO:0000259" key="7">
    <source>
        <dbReference type="PROSITE" id="PS50991"/>
    </source>
</evidence>
<dbReference type="Pfam" id="PF00682">
    <property type="entry name" value="HMGL-like"/>
    <property type="match status" value="1"/>
</dbReference>
<dbReference type="GO" id="GO:0046951">
    <property type="term" value="P:ketone body biosynthetic process"/>
    <property type="evidence" value="ECO:0007669"/>
    <property type="project" value="TreeGrafter"/>
</dbReference>
<reference evidence="8" key="1">
    <citation type="journal article" date="2016" name="Gigascience">
        <title>De novo construction of an expanded transcriptome assembly for the western tarnished plant bug, Lygus hesperus.</title>
        <authorList>
            <person name="Tassone E.E."/>
            <person name="Geib S.M."/>
            <person name="Hall B."/>
            <person name="Fabrick J.A."/>
            <person name="Brent C.S."/>
            <person name="Hull J.J."/>
        </authorList>
    </citation>
    <scope>NUCLEOTIDE SEQUENCE</scope>
</reference>
<keyword evidence="4" id="KW-0479">Metal-binding</keyword>
<organism evidence="8">
    <name type="scientific">Lygus hesperus</name>
    <name type="common">Western plant bug</name>
    <dbReference type="NCBI Taxonomy" id="30085"/>
    <lineage>
        <taxon>Eukaryota</taxon>
        <taxon>Metazoa</taxon>
        <taxon>Ecdysozoa</taxon>
        <taxon>Arthropoda</taxon>
        <taxon>Hexapoda</taxon>
        <taxon>Insecta</taxon>
        <taxon>Pterygota</taxon>
        <taxon>Neoptera</taxon>
        <taxon>Paraneoptera</taxon>
        <taxon>Hemiptera</taxon>
        <taxon>Heteroptera</taxon>
        <taxon>Panheteroptera</taxon>
        <taxon>Cimicomorpha</taxon>
        <taxon>Miridae</taxon>
        <taxon>Mirini</taxon>
        <taxon>Lygus</taxon>
    </lineage>
</organism>
<dbReference type="Gene3D" id="3.20.20.70">
    <property type="entry name" value="Aldolase class I"/>
    <property type="match status" value="1"/>
</dbReference>
<comment type="similarity">
    <text evidence="2">Belongs to the HMG-CoA lyase family.</text>
</comment>
<dbReference type="EC" id="4.1.3.4" evidence="3"/>
<dbReference type="CDD" id="cd07938">
    <property type="entry name" value="DRE_TIM_HMGL"/>
    <property type="match status" value="1"/>
</dbReference>
<gene>
    <name evidence="8" type="primary">HMGCL_2</name>
    <name evidence="8" type="ORF">g.53747</name>
</gene>
<evidence type="ECO:0000256" key="4">
    <source>
        <dbReference type="ARBA" id="ARBA00022723"/>
    </source>
</evidence>
<dbReference type="GO" id="GO:0004419">
    <property type="term" value="F:hydroxymethylglutaryl-CoA lyase activity"/>
    <property type="evidence" value="ECO:0007669"/>
    <property type="project" value="UniProtKB-EC"/>
</dbReference>
<dbReference type="SUPFAM" id="SSF51569">
    <property type="entry name" value="Aldolase"/>
    <property type="match status" value="1"/>
</dbReference>
<comment type="pathway">
    <text evidence="1">Metabolic intermediate metabolism; (S)-3-hydroxy-3-methylglutaryl-CoA degradation; acetoacetate from (S)-3-hydroxy-3-methylglutaryl-CoA: step 1/1.</text>
</comment>
<evidence type="ECO:0000256" key="6">
    <source>
        <dbReference type="ARBA" id="ARBA00049877"/>
    </source>
</evidence>
<feature type="non-terminal residue" evidence="8">
    <location>
        <position position="1"/>
    </location>
</feature>
<evidence type="ECO:0000313" key="8">
    <source>
        <dbReference type="EMBL" id="JAP97935.1"/>
    </source>
</evidence>
<dbReference type="UniPathway" id="UPA00896">
    <property type="reaction ID" value="UER00863"/>
</dbReference>
<dbReference type="PANTHER" id="PTHR42738:SF7">
    <property type="entry name" value="HYDROXYMETHYLGLUTARYL-COA LYASE"/>
    <property type="match status" value="1"/>
</dbReference>
<dbReference type="InterPro" id="IPR013785">
    <property type="entry name" value="Aldolase_TIM"/>
</dbReference>
<evidence type="ECO:0000256" key="2">
    <source>
        <dbReference type="ARBA" id="ARBA00009405"/>
    </source>
</evidence>
<dbReference type="InterPro" id="IPR043594">
    <property type="entry name" value="HMGL"/>
</dbReference>
<accession>A0A146KRC5</accession>
<proteinExistence type="inferred from homology"/>
<keyword evidence="5 8" id="KW-0456">Lyase</keyword>
<name>A0A146KRC5_LYGHE</name>
<dbReference type="GO" id="GO:0046872">
    <property type="term" value="F:metal ion binding"/>
    <property type="evidence" value="ECO:0007669"/>
    <property type="project" value="UniProtKB-KW"/>
</dbReference>
<evidence type="ECO:0000256" key="3">
    <source>
        <dbReference type="ARBA" id="ARBA00012910"/>
    </source>
</evidence>
<sequence>RQSQSLLRNARYGLGLQRVSADRTLSISLINSVSLAVIADSNISVYPFPELFLLKMLDVLYKTAANVLPSLKADITVSKQDSCIRNWPNFVKVVEVGPRDGLQNEPKNVPTSIKVDLINRLVDAGVKDVETTSFVSAKWVPQMGDNKEVMRSLQKVPDVNYVALVPNVKGLESAEAVQTETIALFLAASESFSKKNTNCSIDESMERASAVLERAQKAGIRVRGYVSCVCGCPYEGKIDPQKVAQITKFLYDGGCYEISLGDTIGVGTPGSIATVLTEVTKLVPAERIALHCHNTYGQALPNILIGLQMGVRVFDSSVGGLGGCPYAKGASGNVATEDLVYMLHGMGIQTGIDLDKIVSTAHFICSTIGKEPQSNVTRALPRV</sequence>
<dbReference type="GO" id="GO:0006552">
    <property type="term" value="P:L-leucine catabolic process"/>
    <property type="evidence" value="ECO:0007669"/>
    <property type="project" value="TreeGrafter"/>
</dbReference>
<evidence type="ECO:0000256" key="1">
    <source>
        <dbReference type="ARBA" id="ARBA00005143"/>
    </source>
</evidence>
<feature type="domain" description="Pyruvate carboxyltransferase" evidence="7">
    <location>
        <begin position="91"/>
        <end position="358"/>
    </location>
</feature>
<dbReference type="EMBL" id="GDHC01020693">
    <property type="protein sequence ID" value="JAP97935.1"/>
    <property type="molecule type" value="Transcribed_RNA"/>
</dbReference>
<dbReference type="NCBIfam" id="NF004283">
    <property type="entry name" value="PRK05692.1"/>
    <property type="match status" value="1"/>
</dbReference>
<evidence type="ECO:0000256" key="5">
    <source>
        <dbReference type="ARBA" id="ARBA00023239"/>
    </source>
</evidence>
<dbReference type="FunFam" id="3.20.20.70:FF:000071">
    <property type="entry name" value="Hydroxymethylglutaryl-CoA lyase"/>
    <property type="match status" value="1"/>
</dbReference>
<dbReference type="PROSITE" id="PS50991">
    <property type="entry name" value="PYR_CT"/>
    <property type="match status" value="1"/>
</dbReference>